<proteinExistence type="predicted"/>
<keyword evidence="2" id="KW-1185">Reference proteome</keyword>
<dbReference type="Proteomes" id="UP000503088">
    <property type="component" value="Chromosome"/>
</dbReference>
<name>A0A7D4B3X4_9BACL</name>
<dbReference type="AlphaFoldDB" id="A0A7D4B3X4"/>
<dbReference type="EMBL" id="CP048104">
    <property type="protein sequence ID" value="QKG85766.1"/>
    <property type="molecule type" value="Genomic_DNA"/>
</dbReference>
<sequence>MTMLKGLSEQGVRSLAIAGLAKNVGKTTVLNAVTQEARRLDMRVGLVSIGVDGEERDVWSLKAKPPVQVPEGTLVATASSLLDVRPGEWGILGTTYLASPLGFVTIACALRPTEVKLAGVTTVAGVHKVIQEFQQQGANLTLVDGAYDRKAAVSPLVTDAGILVVGASMAKTLHELVRKLDTIIRVYTLPAVEDRTWKQAGKTALHTGRLVAIGKKEHQVLPFSSLLLKQEEWREVLAGGDWKALAVPGSLTDLALRRLMEADSPLTILLSDPTRCFASLDTIRSYFRLGGGIQYIHPLRLAAVAINPFAPEGYSFDPQELKKCVREVCQPIPVVDVYRDSWGEIRPFRVDGQKGGKSIRVDG</sequence>
<gene>
    <name evidence="1" type="ORF">GXN76_15760</name>
</gene>
<evidence type="ECO:0000313" key="1">
    <source>
        <dbReference type="EMBL" id="QKG85766.1"/>
    </source>
</evidence>
<organism evidence="1 2">
    <name type="scientific">Kroppenstedtia pulmonis</name>
    <dbReference type="NCBI Taxonomy" id="1380685"/>
    <lineage>
        <taxon>Bacteria</taxon>
        <taxon>Bacillati</taxon>
        <taxon>Bacillota</taxon>
        <taxon>Bacilli</taxon>
        <taxon>Bacillales</taxon>
        <taxon>Thermoactinomycetaceae</taxon>
        <taxon>Kroppenstedtia</taxon>
    </lineage>
</organism>
<dbReference type="RefSeq" id="WP_173224804.1">
    <property type="nucleotide sequence ID" value="NZ_CP048104.1"/>
</dbReference>
<accession>A0A7D4B3X4</accession>
<reference evidence="1 2" key="1">
    <citation type="submission" date="2020-01" db="EMBL/GenBank/DDBJ databases">
        <authorList>
            <person name="Gulvik C.A."/>
            <person name="Batra D.G."/>
        </authorList>
    </citation>
    <scope>NUCLEOTIDE SEQUENCE [LARGE SCALE GENOMIC DNA]</scope>
    <source>
        <strain evidence="1 2">W9323</strain>
    </source>
</reference>
<dbReference type="KEGG" id="kpul:GXN76_15760"/>
<protein>
    <submittedName>
        <fullName evidence="1">Uncharacterized protein</fullName>
    </submittedName>
</protein>
<evidence type="ECO:0000313" key="2">
    <source>
        <dbReference type="Proteomes" id="UP000503088"/>
    </source>
</evidence>